<dbReference type="Gene3D" id="3.10.450.530">
    <property type="entry name" value="Ribonuclease toxin, BrnT, of type II toxin-antitoxin system"/>
    <property type="match status" value="1"/>
</dbReference>
<name>A0A975IF50_9SPIR</name>
<evidence type="ECO:0000313" key="3">
    <source>
        <dbReference type="Proteomes" id="UP000671908"/>
    </source>
</evidence>
<evidence type="ECO:0000313" key="1">
    <source>
        <dbReference type="EMBL" id="QTQ11217.1"/>
    </source>
</evidence>
<sequence length="93" mass="11216">MTFEWDEKKNAINKKKHGIDFYEAVRVFLDDKRIEKYDEGNSSPEEERTKVLGLAHKVVVVIYTERHENLRIISARFATKEERDEYYSNYDLR</sequence>
<gene>
    <name evidence="1" type="ORF">HRI96_02810</name>
    <name evidence="2" type="ORF">HRQ91_09150</name>
</gene>
<dbReference type="AlphaFoldDB" id="A0A975IF50"/>
<dbReference type="EMBL" id="CP054142">
    <property type="protein sequence ID" value="QTQ14611.1"/>
    <property type="molecule type" value="Genomic_DNA"/>
</dbReference>
<dbReference type="EMBL" id="CP054257">
    <property type="protein sequence ID" value="QTQ11217.1"/>
    <property type="molecule type" value="Genomic_DNA"/>
</dbReference>
<dbReference type="InterPro" id="IPR038573">
    <property type="entry name" value="BrnT_sf"/>
</dbReference>
<reference evidence="2 3" key="2">
    <citation type="journal article" date="2021" name="Microbiol. Resour. Announc.">
        <title>Complete Genome Sequences of Three Human Oral Treponema parvum Isolates.</title>
        <authorList>
            <person name="Zeng H."/>
            <person name="Watt R.M."/>
        </authorList>
    </citation>
    <scope>NUCLEOTIDE SEQUENCE [LARGE SCALE GENOMIC DNA]</scope>
    <source>
        <strain evidence="2 3">ATCC 700770</strain>
        <strain evidence="1">ATCC 700773</strain>
    </source>
</reference>
<evidence type="ECO:0000313" key="2">
    <source>
        <dbReference type="EMBL" id="QTQ14611.1"/>
    </source>
</evidence>
<accession>A0A975IF50</accession>
<proteinExistence type="predicted"/>
<keyword evidence="3" id="KW-1185">Reference proteome</keyword>
<dbReference type="Proteomes" id="UP000671908">
    <property type="component" value="Chromosome"/>
</dbReference>
<reference evidence="2" key="1">
    <citation type="submission" date="2020-05" db="EMBL/GenBank/DDBJ databases">
        <authorList>
            <person name="Zeng H."/>
            <person name="Chan Y.K."/>
            <person name="Watt R.M."/>
        </authorList>
    </citation>
    <scope>NUCLEOTIDE SEQUENCE</scope>
    <source>
        <strain evidence="2">ATCC 700770</strain>
        <strain evidence="1">ATCC 700773</strain>
    </source>
</reference>
<dbReference type="KEGG" id="tpav:HRQ91_09150"/>
<dbReference type="Pfam" id="PF04365">
    <property type="entry name" value="BrnT_toxin"/>
    <property type="match status" value="1"/>
</dbReference>
<dbReference type="InterPro" id="IPR007460">
    <property type="entry name" value="BrnT_toxin"/>
</dbReference>
<dbReference type="RefSeq" id="WP_210118012.1">
    <property type="nucleotide sequence ID" value="NZ_CP054142.1"/>
</dbReference>
<organism evidence="2 3">
    <name type="scientific">Treponema parvum</name>
    <dbReference type="NCBI Taxonomy" id="138851"/>
    <lineage>
        <taxon>Bacteria</taxon>
        <taxon>Pseudomonadati</taxon>
        <taxon>Spirochaetota</taxon>
        <taxon>Spirochaetia</taxon>
        <taxon>Spirochaetales</taxon>
        <taxon>Treponemataceae</taxon>
        <taxon>Treponema</taxon>
    </lineage>
</organism>
<protein>
    <submittedName>
        <fullName evidence="2">BrnT family toxin</fullName>
    </submittedName>
</protein>
<dbReference type="Proteomes" id="UP000671995">
    <property type="component" value="Chromosome"/>
</dbReference>